<dbReference type="InterPro" id="IPR016036">
    <property type="entry name" value="Malonyl_transacylase_ACP-bd"/>
</dbReference>
<dbReference type="InterPro" id="IPR055123">
    <property type="entry name" value="SpnB-like_Rossmann"/>
</dbReference>
<dbReference type="Gene3D" id="3.30.70.3290">
    <property type="match status" value="1"/>
</dbReference>
<dbReference type="Gene3D" id="3.40.50.720">
    <property type="entry name" value="NAD(P)-binding Rossmann-like Domain"/>
    <property type="match status" value="1"/>
</dbReference>
<evidence type="ECO:0000256" key="8">
    <source>
        <dbReference type="ARBA" id="ARBA00023315"/>
    </source>
</evidence>
<dbReference type="GO" id="GO:0033068">
    <property type="term" value="P:macrolide biosynthetic process"/>
    <property type="evidence" value="ECO:0007669"/>
    <property type="project" value="UniProtKB-ARBA"/>
</dbReference>
<dbReference type="SMART" id="SM00827">
    <property type="entry name" value="PKS_AT"/>
    <property type="match status" value="1"/>
</dbReference>
<keyword evidence="2" id="KW-0596">Phosphopantetheine</keyword>
<dbReference type="PROSITE" id="PS52019">
    <property type="entry name" value="PKS_MFAS_DH"/>
    <property type="match status" value="1"/>
</dbReference>
<dbReference type="GO" id="GO:0006633">
    <property type="term" value="P:fatty acid biosynthetic process"/>
    <property type="evidence" value="ECO:0007669"/>
    <property type="project" value="InterPro"/>
</dbReference>
<dbReference type="GO" id="GO:0004315">
    <property type="term" value="F:3-oxoacyl-[acyl-carrier-protein] synthase activity"/>
    <property type="evidence" value="ECO:0007669"/>
    <property type="project" value="InterPro"/>
</dbReference>
<dbReference type="Pfam" id="PF16197">
    <property type="entry name" value="KAsynt_C_assoc"/>
    <property type="match status" value="1"/>
</dbReference>
<dbReference type="SMART" id="SM00826">
    <property type="entry name" value="PKS_DH"/>
    <property type="match status" value="1"/>
</dbReference>
<dbReference type="InterPro" id="IPR018201">
    <property type="entry name" value="Ketoacyl_synth_AS"/>
</dbReference>
<dbReference type="SMART" id="SM00823">
    <property type="entry name" value="PKS_PP"/>
    <property type="match status" value="1"/>
</dbReference>
<evidence type="ECO:0000256" key="6">
    <source>
        <dbReference type="ARBA" id="ARBA00023194"/>
    </source>
</evidence>
<evidence type="ECO:0000256" key="7">
    <source>
        <dbReference type="ARBA" id="ARBA00023268"/>
    </source>
</evidence>
<evidence type="ECO:0000256" key="11">
    <source>
        <dbReference type="ARBA" id="ARBA00060622"/>
    </source>
</evidence>
<dbReference type="FunFam" id="1.10.1200.10:FF:000007">
    <property type="entry name" value="Probable polyketide synthase pks17"/>
    <property type="match status" value="1"/>
</dbReference>
<dbReference type="Pfam" id="PF00550">
    <property type="entry name" value="PP-binding"/>
    <property type="match status" value="1"/>
</dbReference>
<keyword evidence="19" id="KW-1185">Reference proteome</keyword>
<dbReference type="InterPro" id="IPR015083">
    <property type="entry name" value="NorB/c/GfsB-D-like_docking"/>
</dbReference>
<evidence type="ECO:0000256" key="5">
    <source>
        <dbReference type="ARBA" id="ARBA00022737"/>
    </source>
</evidence>
<evidence type="ECO:0000256" key="3">
    <source>
        <dbReference type="ARBA" id="ARBA00022553"/>
    </source>
</evidence>
<name>A0A1H9WTP9_9PSEU</name>
<dbReference type="EMBL" id="FOFV01000024">
    <property type="protein sequence ID" value="SES37308.1"/>
    <property type="molecule type" value="Genomic_DNA"/>
</dbReference>
<dbReference type="Proteomes" id="UP000199503">
    <property type="component" value="Unassembled WGS sequence"/>
</dbReference>
<accession>A0A1H9WTP9</accession>
<gene>
    <name evidence="18" type="ORF">SAMN04488000_124113</name>
</gene>
<dbReference type="CDD" id="cd00833">
    <property type="entry name" value="PKS"/>
    <property type="match status" value="1"/>
</dbReference>
<evidence type="ECO:0000313" key="18">
    <source>
        <dbReference type="EMBL" id="SES37308.1"/>
    </source>
</evidence>
<dbReference type="Gene3D" id="3.40.366.10">
    <property type="entry name" value="Malonyl-Coenzyme A Acyl Carrier Protein, domain 2"/>
    <property type="match status" value="1"/>
</dbReference>
<dbReference type="InterPro" id="IPR049900">
    <property type="entry name" value="PKS_mFAS_DH"/>
</dbReference>
<keyword evidence="8" id="KW-0012">Acyltransferase</keyword>
<feature type="non-terminal residue" evidence="18">
    <location>
        <position position="1799"/>
    </location>
</feature>
<comment type="subunit">
    <text evidence="12">Homodimer. Erythronolide synthase is composed of EryAI, EryAII and EryAIII multimodular (2 modules) polypeptides each coding for a functional synthase subunit which participates in 2 of the six FAS-like elongation steps required for formation of the polyketide. Module 1, 2, 3, 4, 5, and 6 participating in biosynthesis steps 1, 2, 3, 4, 5, and 6, respectively.</text>
</comment>
<dbReference type="InterPro" id="IPR016039">
    <property type="entry name" value="Thiolase-like"/>
</dbReference>
<dbReference type="Pfam" id="PF21089">
    <property type="entry name" value="PKS_DH_N"/>
    <property type="match status" value="1"/>
</dbReference>
<dbReference type="PANTHER" id="PTHR43775:SF51">
    <property type="entry name" value="INACTIVE PHENOLPHTHIOCEROL SYNTHESIS POLYKETIDE SYNTHASE TYPE I PKS1-RELATED"/>
    <property type="match status" value="1"/>
</dbReference>
<evidence type="ECO:0000313" key="19">
    <source>
        <dbReference type="Proteomes" id="UP000199503"/>
    </source>
</evidence>
<dbReference type="InterPro" id="IPR020807">
    <property type="entry name" value="PKS_DH"/>
</dbReference>
<dbReference type="Pfam" id="PF14765">
    <property type="entry name" value="PS-DH"/>
    <property type="match status" value="1"/>
</dbReference>
<dbReference type="PANTHER" id="PTHR43775">
    <property type="entry name" value="FATTY ACID SYNTHASE"/>
    <property type="match status" value="1"/>
</dbReference>
<dbReference type="InterPro" id="IPR013968">
    <property type="entry name" value="PKS_KR"/>
</dbReference>
<dbReference type="Pfam" id="PF08659">
    <property type="entry name" value="KR"/>
    <property type="match status" value="1"/>
</dbReference>
<evidence type="ECO:0000256" key="1">
    <source>
        <dbReference type="ARBA" id="ARBA00001957"/>
    </source>
</evidence>
<keyword evidence="7" id="KW-0511">Multifunctional enzyme</keyword>
<organism evidence="18 19">
    <name type="scientific">Lentzea albida</name>
    <dbReference type="NCBI Taxonomy" id="65499"/>
    <lineage>
        <taxon>Bacteria</taxon>
        <taxon>Bacillati</taxon>
        <taxon>Actinomycetota</taxon>
        <taxon>Actinomycetes</taxon>
        <taxon>Pseudonocardiales</taxon>
        <taxon>Pseudonocardiaceae</taxon>
        <taxon>Lentzea</taxon>
    </lineage>
</organism>
<dbReference type="GO" id="GO:0047879">
    <property type="term" value="F:erythronolide synthase activity"/>
    <property type="evidence" value="ECO:0007669"/>
    <property type="project" value="UniProtKB-EC"/>
</dbReference>
<dbReference type="Pfam" id="PF22953">
    <property type="entry name" value="SpnB_Rossmann"/>
    <property type="match status" value="1"/>
</dbReference>
<dbReference type="InterPro" id="IPR014031">
    <property type="entry name" value="Ketoacyl_synth_C"/>
</dbReference>
<dbReference type="PROSITE" id="PS50075">
    <property type="entry name" value="CARRIER"/>
    <property type="match status" value="1"/>
</dbReference>
<dbReference type="Gene3D" id="1.10.1200.10">
    <property type="entry name" value="ACP-like"/>
    <property type="match status" value="1"/>
</dbReference>
<dbReference type="OrthoDB" id="9778690at2"/>
<dbReference type="CDD" id="cd08956">
    <property type="entry name" value="KR_3_FAS_SDR_x"/>
    <property type="match status" value="1"/>
</dbReference>
<dbReference type="PROSITE" id="PS00606">
    <property type="entry name" value="KS3_1"/>
    <property type="match status" value="1"/>
</dbReference>
<reference evidence="19" key="1">
    <citation type="submission" date="2016-10" db="EMBL/GenBank/DDBJ databases">
        <authorList>
            <person name="Varghese N."/>
            <person name="Submissions S."/>
        </authorList>
    </citation>
    <scope>NUCLEOTIDE SEQUENCE [LARGE SCALE GENOMIC DNA]</scope>
    <source>
        <strain evidence="19">DSM 44437</strain>
    </source>
</reference>
<evidence type="ECO:0000256" key="4">
    <source>
        <dbReference type="ARBA" id="ARBA00022679"/>
    </source>
</evidence>
<dbReference type="SUPFAM" id="SSF55048">
    <property type="entry name" value="Probable ACP-binding domain of malonyl-CoA ACP transacylase"/>
    <property type="match status" value="1"/>
</dbReference>
<dbReference type="GO" id="GO:0031177">
    <property type="term" value="F:phosphopantetheine binding"/>
    <property type="evidence" value="ECO:0007669"/>
    <property type="project" value="InterPro"/>
</dbReference>
<dbReference type="SMART" id="SM01294">
    <property type="entry name" value="PKS_PP_betabranch"/>
    <property type="match status" value="1"/>
</dbReference>
<dbReference type="InterPro" id="IPR014043">
    <property type="entry name" value="Acyl_transferase_dom"/>
</dbReference>
<dbReference type="InterPro" id="IPR036291">
    <property type="entry name" value="NAD(P)-bd_dom_sf"/>
</dbReference>
<dbReference type="InterPro" id="IPR014030">
    <property type="entry name" value="Ketoacyl_synth_N"/>
</dbReference>
<dbReference type="InterPro" id="IPR020806">
    <property type="entry name" value="PKS_PP-bd"/>
</dbReference>
<feature type="region of interest" description="N-terminal hotdog fold" evidence="14">
    <location>
        <begin position="907"/>
        <end position="1031"/>
    </location>
</feature>
<dbReference type="Gene3D" id="3.10.129.110">
    <property type="entry name" value="Polyketide synthase dehydratase"/>
    <property type="match status" value="1"/>
</dbReference>
<dbReference type="STRING" id="65499.SAMN04488000_124113"/>
<evidence type="ECO:0000256" key="10">
    <source>
        <dbReference type="ARBA" id="ARBA00060158"/>
    </source>
</evidence>
<proteinExistence type="predicted"/>
<dbReference type="InterPro" id="IPR009081">
    <property type="entry name" value="PP-bd_ACP"/>
</dbReference>
<sequence length="1799" mass="186885">MDHEQRLRDYLKRATADLRTTRQRLHELETASTEPIAVIGMSCRYPGGVTSPEDLWTMVVNGEHGISAFPTGRGWDVEALGGSDTASGGFLHEATDFDADFFGISPREALAMDPQQRVVLEAAWEAFERAGVDPASIKGSPTGVFMGAMAQDYRVGPDDNVEGFGLTGTTNSVLSGRISYSFGLVGPAVTIDTACSSSLVALHLAAQSLRSGECSLALAGGVTVMSSPATFAEFSKQGGLAVDGFCRSFADSATGTGWAEGVGVLVLERLSDAQRNGHQVLAVIRGSAVNQDGASNGLTAPNGPSQQRVIEQALINSRLSADQVDVVEAHGTATTLGDPVEAQALLATYGQAHPADRPLLLGSVKSNISHTQAAAGVAGVIKMIMSMRHGVVPRTLHVDEPTSKVDWTSGAVRLVTENVTWPETGEPRRAAVSSFGISGTNAHAVIEQAPELPVEQRPARGSAAVPVVVAGRTRAALRAQAELLSDVDGELVDVAYSLACSRSAMEYRAAVVATDLEQLRTGLAALAAGEPAAGLVGGVALGRPKLALLFTGQGSQRLGMGRELCGRFPVFAQALDEVLAEVDAHLDRPLREVMWGDDAETLNDTSYAQPALFAIEVALYRLAESWGVRPDFLAGHSIGEIAAAHVAGVFSLADAAVLVTARGRLMRALPSGGAMVAIQATEAEVRPLLPGPVSIAAINGPAALVVAGDEDAVTEVAARFEDQGRKTSRLSVSHAFHSPLMEPMLAEFREVVASLSPQVPLVPLVSTVTGDQVAADLLVSPDYWVDHVRRTVRFSDSVEWLRQHGVTTFLEIGPDGVLSALTQDCADDVTAIPLLRRGKTEPDGVAAALASLHVHGVSLRWADYFAPAEPRLVDLPTYAFQRKRFWPKNAFADLGDLRTAGLGAAGHPLLAAAISLAGSDGVLLTGRLSVESHPWLADHVVRGSLLVPGTALLELALRAGDEVGCDLVEELTLALPLVLSEQGGVQVQLWVGSADETGRRPLTINSRPDGADDEPWTQLASGVLTTGARPAEFDAREWPPAGADPVALDGLYDELAEAGFGYGPVFQGLRAVWRRAGDVYAEVVLPDQAEDGTSFGIHPALLDAALHAVAFTGMTTPGALPFSWEGVSLHASGATAIRVRLTSAGENAVAIAAADESGAAVASIDTLVLRAGAGTLTATDGGYRIESVALPSGPGVAAVAVIGADTFGLDAERLDGLTGRSGGTVLVAVEGASDDVVGSTHRCTSSALALVQEWLGEERDAGSRLVFVTRGGLAAAAVRGLLRSAVSEHPGRFGVVDLPPGDVDPALLSAALGAEEAEVAVRDGRLFAPRLARLAPVSATEDSGWDPEGTVLVTGGVGGLGAVVARHVVAECGVRHLVLVGRRGMETPGAGALVEELSGLGASVRVVACDVSDREALAAVLAEVPDAHPLTAVVHAAAVLDDGVVESLTPERVSAVLRAKADAAWHLHELTAGLDLRGFVLFSSFAGVVGAAGQAGYAAANVFVDELARYRRGLGLPAVSLAWGPWETGMTAGADLERMSRSGVPALSVEQGLAMFDAALAAGEPVVVPVRLDVPALRAGGDVAAVLRGLVRVPGRRTVAGTGELARRLSGLDHDERRSVAVELVRAQVAAVLGYADVGEVDAARAFKDLGFDSLTAVELRNRLAAVAGVRLPATLVFDYPSVDALAAFLVDEVLGSVARMASARAVPVVSGDPIVIVGMACRYPGGVASPEDLWRLVVDGRDAVTGFPVNRGWDLEGLYDPDPDHAGTSYTRSGGFLHDAGEFDPGFFGMSPREALAT</sequence>
<dbReference type="InterPro" id="IPR042104">
    <property type="entry name" value="PKS_dehydratase_sf"/>
</dbReference>
<evidence type="ECO:0000256" key="14">
    <source>
        <dbReference type="PROSITE-ProRule" id="PRU01363"/>
    </source>
</evidence>
<evidence type="ECO:0000259" key="15">
    <source>
        <dbReference type="PROSITE" id="PS50075"/>
    </source>
</evidence>
<feature type="active site" description="Proton donor; for dehydratase activity" evidence="14">
    <location>
        <position position="1103"/>
    </location>
</feature>
<comment type="pathway">
    <text evidence="11">Antibiotic biosynthesis; erythromycin biosynthesis.</text>
</comment>
<dbReference type="InterPro" id="IPR006162">
    <property type="entry name" value="Ppantetheine_attach_site"/>
</dbReference>
<evidence type="ECO:0000256" key="9">
    <source>
        <dbReference type="ARBA" id="ARBA00052442"/>
    </source>
</evidence>
<evidence type="ECO:0000259" key="17">
    <source>
        <dbReference type="PROSITE" id="PS52019"/>
    </source>
</evidence>
<dbReference type="Pfam" id="PF02801">
    <property type="entry name" value="Ketoacyl-synt_C"/>
    <property type="match status" value="1"/>
</dbReference>
<comment type="cofactor">
    <cofactor evidence="1">
        <name>pantetheine 4'-phosphate</name>
        <dbReference type="ChEBI" id="CHEBI:47942"/>
    </cofactor>
</comment>
<dbReference type="Gene3D" id="3.40.47.10">
    <property type="match status" value="2"/>
</dbReference>
<keyword evidence="3" id="KW-0597">Phosphoprotein</keyword>
<dbReference type="InterPro" id="IPR057326">
    <property type="entry name" value="KR_dom"/>
</dbReference>
<evidence type="ECO:0000259" key="16">
    <source>
        <dbReference type="PROSITE" id="PS52004"/>
    </source>
</evidence>
<dbReference type="InterPro" id="IPR049552">
    <property type="entry name" value="PKS_DH_N"/>
</dbReference>
<dbReference type="GO" id="GO:0004312">
    <property type="term" value="F:fatty acid synthase activity"/>
    <property type="evidence" value="ECO:0007669"/>
    <property type="project" value="TreeGrafter"/>
</dbReference>
<comment type="function">
    <text evidence="10">Involved in the biosynthesis of antibiotic erythromycin via the biosynthesis of its aglycone precursor, 6-deoxyerythronolide B (6-dEB).</text>
</comment>
<comment type="catalytic activity">
    <reaction evidence="9">
        <text>6 (S)-methylmalonyl-CoA + propanoyl-CoA + 6 NADPH + 12 H(+) = 6-deoxyerythronolide B + 6 CO2 + 6 NADP(+) + 7 CoA + H2O</text>
        <dbReference type="Rhea" id="RHEA:23068"/>
        <dbReference type="ChEBI" id="CHEBI:15377"/>
        <dbReference type="ChEBI" id="CHEBI:15378"/>
        <dbReference type="ChEBI" id="CHEBI:16089"/>
        <dbReference type="ChEBI" id="CHEBI:16526"/>
        <dbReference type="ChEBI" id="CHEBI:57287"/>
        <dbReference type="ChEBI" id="CHEBI:57327"/>
        <dbReference type="ChEBI" id="CHEBI:57392"/>
        <dbReference type="ChEBI" id="CHEBI:57783"/>
        <dbReference type="ChEBI" id="CHEBI:58349"/>
        <dbReference type="EC" id="2.3.1.94"/>
    </reaction>
</comment>
<dbReference type="InterPro" id="IPR032821">
    <property type="entry name" value="PKS_assoc"/>
</dbReference>
<dbReference type="PROSITE" id="PS52004">
    <property type="entry name" value="KS3_2"/>
    <property type="match status" value="1"/>
</dbReference>
<dbReference type="SUPFAM" id="SSF51735">
    <property type="entry name" value="NAD(P)-binding Rossmann-fold domains"/>
    <property type="match status" value="2"/>
</dbReference>
<feature type="region of interest" description="C-terminal hotdog fold" evidence="14">
    <location>
        <begin position="1043"/>
        <end position="1194"/>
    </location>
</feature>
<protein>
    <recommendedName>
        <fullName evidence="13">6-deoxyerythronolide-B synthase</fullName>
        <ecNumber evidence="13">2.3.1.94</ecNumber>
    </recommendedName>
</protein>
<dbReference type="FunFam" id="3.40.47.10:FF:000019">
    <property type="entry name" value="Polyketide synthase type I"/>
    <property type="match status" value="1"/>
</dbReference>
<dbReference type="SMART" id="SM00822">
    <property type="entry name" value="PKS_KR"/>
    <property type="match status" value="1"/>
</dbReference>
<dbReference type="Pfam" id="PF00698">
    <property type="entry name" value="Acyl_transf_1"/>
    <property type="match status" value="1"/>
</dbReference>
<dbReference type="InterPro" id="IPR049551">
    <property type="entry name" value="PKS_DH_C"/>
</dbReference>
<evidence type="ECO:0000256" key="12">
    <source>
        <dbReference type="ARBA" id="ARBA00063272"/>
    </source>
</evidence>
<dbReference type="SUPFAM" id="SSF47336">
    <property type="entry name" value="ACP-like"/>
    <property type="match status" value="1"/>
</dbReference>
<dbReference type="InterPro" id="IPR001227">
    <property type="entry name" value="Ac_transferase_dom_sf"/>
</dbReference>
<evidence type="ECO:0000256" key="13">
    <source>
        <dbReference type="ARBA" id="ARBA00066981"/>
    </source>
</evidence>
<feature type="domain" description="PKS/mFAS DH" evidence="17">
    <location>
        <begin position="907"/>
        <end position="1194"/>
    </location>
</feature>
<dbReference type="InterPro" id="IPR050091">
    <property type="entry name" value="PKS_NRPS_Biosynth_Enz"/>
</dbReference>
<dbReference type="PROSITE" id="PS00012">
    <property type="entry name" value="PHOSPHOPANTETHEINE"/>
    <property type="match status" value="1"/>
</dbReference>
<dbReference type="InterPro" id="IPR020841">
    <property type="entry name" value="PKS_Beta-ketoAc_synthase_dom"/>
</dbReference>
<keyword evidence="6" id="KW-0045">Antibiotic biosynthesis</keyword>
<dbReference type="SMART" id="SM00825">
    <property type="entry name" value="PKS_KS"/>
    <property type="match status" value="1"/>
</dbReference>
<evidence type="ECO:0000256" key="2">
    <source>
        <dbReference type="ARBA" id="ARBA00022450"/>
    </source>
</evidence>
<feature type="domain" description="Carrier" evidence="15">
    <location>
        <begin position="1619"/>
        <end position="1694"/>
    </location>
</feature>
<dbReference type="SUPFAM" id="SSF52151">
    <property type="entry name" value="FabD/lysophospholipase-like"/>
    <property type="match status" value="1"/>
</dbReference>
<dbReference type="InterPro" id="IPR016035">
    <property type="entry name" value="Acyl_Trfase/lysoPLipase"/>
</dbReference>
<dbReference type="Pfam" id="PF00109">
    <property type="entry name" value="ketoacyl-synt"/>
    <property type="match status" value="2"/>
</dbReference>
<keyword evidence="5" id="KW-0677">Repeat</keyword>
<dbReference type="EC" id="2.3.1.94" evidence="13"/>
<dbReference type="InterPro" id="IPR036736">
    <property type="entry name" value="ACP-like_sf"/>
</dbReference>
<dbReference type="SUPFAM" id="SSF53901">
    <property type="entry name" value="Thiolase-like"/>
    <property type="match status" value="2"/>
</dbReference>
<keyword evidence="4 18" id="KW-0808">Transferase</keyword>
<dbReference type="Pfam" id="PF08990">
    <property type="entry name" value="Docking"/>
    <property type="match status" value="1"/>
</dbReference>
<dbReference type="FunFam" id="3.40.366.10:FF:000002">
    <property type="entry name" value="Probable polyketide synthase 2"/>
    <property type="match status" value="1"/>
</dbReference>
<feature type="active site" description="Proton acceptor; for dehydratase activity" evidence="14">
    <location>
        <position position="939"/>
    </location>
</feature>
<feature type="domain" description="Ketosynthase family 3 (KS3)" evidence="16">
    <location>
        <begin position="33"/>
        <end position="448"/>
    </location>
</feature>